<dbReference type="Pfam" id="PF19290">
    <property type="entry name" value="PmbA_TldD_2nd"/>
    <property type="match status" value="1"/>
</dbReference>
<evidence type="ECO:0000256" key="2">
    <source>
        <dbReference type="ARBA" id="ARBA00022670"/>
    </source>
</evidence>
<evidence type="ECO:0000256" key="4">
    <source>
        <dbReference type="ARBA" id="ARBA00023049"/>
    </source>
</evidence>
<dbReference type="GO" id="GO:0006508">
    <property type="term" value="P:proteolysis"/>
    <property type="evidence" value="ECO:0007669"/>
    <property type="project" value="UniProtKB-KW"/>
</dbReference>
<keyword evidence="4" id="KW-0482">Metalloprotease</keyword>
<dbReference type="AlphaFoldDB" id="A0A933I7J4"/>
<name>A0A933I7J4_UNCT6</name>
<dbReference type="SUPFAM" id="SSF111283">
    <property type="entry name" value="Putative modulator of DNA gyrase, PmbA/TldD"/>
    <property type="match status" value="1"/>
</dbReference>
<dbReference type="Proteomes" id="UP000736328">
    <property type="component" value="Unassembled WGS sequence"/>
</dbReference>
<dbReference type="PANTHER" id="PTHR30624">
    <property type="entry name" value="UNCHARACTERIZED PROTEIN TLDD AND PMBA"/>
    <property type="match status" value="1"/>
</dbReference>
<feature type="domain" description="Metalloprotease TldD/E central" evidence="7">
    <location>
        <begin position="106"/>
        <end position="210"/>
    </location>
</feature>
<evidence type="ECO:0000259" key="6">
    <source>
        <dbReference type="Pfam" id="PF19289"/>
    </source>
</evidence>
<protein>
    <submittedName>
        <fullName evidence="8">TldD/PmbA family protein</fullName>
    </submittedName>
</protein>
<dbReference type="InterPro" id="IPR045569">
    <property type="entry name" value="Metalloprtase-TldD/E_C"/>
</dbReference>
<evidence type="ECO:0000313" key="8">
    <source>
        <dbReference type="EMBL" id="MBI4725671.1"/>
    </source>
</evidence>
<proteinExistence type="inferred from homology"/>
<dbReference type="GO" id="GO:0008237">
    <property type="term" value="F:metallopeptidase activity"/>
    <property type="evidence" value="ECO:0007669"/>
    <property type="project" value="UniProtKB-KW"/>
</dbReference>
<dbReference type="PANTHER" id="PTHR30624:SF0">
    <property type="entry name" value="METALLOPROTEASE SLR0863"/>
    <property type="match status" value="1"/>
</dbReference>
<dbReference type="InterPro" id="IPR036059">
    <property type="entry name" value="TldD/PmbA_sf"/>
</dbReference>
<reference evidence="8" key="1">
    <citation type="submission" date="2020-07" db="EMBL/GenBank/DDBJ databases">
        <title>Huge and variable diversity of episymbiotic CPR bacteria and DPANN archaea in groundwater ecosystems.</title>
        <authorList>
            <person name="He C.Y."/>
            <person name="Keren R."/>
            <person name="Whittaker M."/>
            <person name="Farag I.F."/>
            <person name="Doudna J."/>
            <person name="Cate J.H.D."/>
            <person name="Banfield J.F."/>
        </authorList>
    </citation>
    <scope>NUCLEOTIDE SEQUENCE</scope>
    <source>
        <strain evidence="8">NC_groundwater_1520_Pr4_B-0.1um_53_5</strain>
    </source>
</reference>
<evidence type="ECO:0000256" key="1">
    <source>
        <dbReference type="ARBA" id="ARBA00005836"/>
    </source>
</evidence>
<dbReference type="Pfam" id="PF01523">
    <property type="entry name" value="PmbA_TldD_1st"/>
    <property type="match status" value="1"/>
</dbReference>
<dbReference type="InterPro" id="IPR002510">
    <property type="entry name" value="Metalloprtase-TldD/E_N"/>
</dbReference>
<dbReference type="GO" id="GO:0005829">
    <property type="term" value="C:cytosol"/>
    <property type="evidence" value="ECO:0007669"/>
    <property type="project" value="TreeGrafter"/>
</dbReference>
<comment type="similarity">
    <text evidence="1">Belongs to the peptidase U62 family.</text>
</comment>
<keyword evidence="2" id="KW-0645">Protease</keyword>
<dbReference type="EMBL" id="JACQXR010000004">
    <property type="protein sequence ID" value="MBI4725671.1"/>
    <property type="molecule type" value="Genomic_DNA"/>
</dbReference>
<keyword evidence="3" id="KW-0378">Hydrolase</keyword>
<accession>A0A933I7J4</accession>
<organism evidence="8 9">
    <name type="scientific">candidate division TA06 bacterium</name>
    <dbReference type="NCBI Taxonomy" id="2250710"/>
    <lineage>
        <taxon>Bacteria</taxon>
        <taxon>Bacteria division TA06</taxon>
    </lineage>
</organism>
<comment type="caution">
    <text evidence="8">The sequence shown here is derived from an EMBL/GenBank/DDBJ whole genome shotgun (WGS) entry which is preliminary data.</text>
</comment>
<gene>
    <name evidence="8" type="ORF">HY768_00335</name>
</gene>
<dbReference type="InterPro" id="IPR045570">
    <property type="entry name" value="Metalloprtase-TldD/E_cen_dom"/>
</dbReference>
<dbReference type="Gene3D" id="3.30.2290.10">
    <property type="entry name" value="PmbA/TldD superfamily"/>
    <property type="match status" value="1"/>
</dbReference>
<evidence type="ECO:0000259" key="7">
    <source>
        <dbReference type="Pfam" id="PF19290"/>
    </source>
</evidence>
<evidence type="ECO:0000259" key="5">
    <source>
        <dbReference type="Pfam" id="PF01523"/>
    </source>
</evidence>
<dbReference type="PIRSF" id="PIRSF004919">
    <property type="entry name" value="TldD"/>
    <property type="match status" value="1"/>
</dbReference>
<dbReference type="Pfam" id="PF19289">
    <property type="entry name" value="PmbA_TldD_3rd"/>
    <property type="match status" value="1"/>
</dbReference>
<dbReference type="InterPro" id="IPR051463">
    <property type="entry name" value="Peptidase_U62_metallo"/>
</dbReference>
<feature type="domain" description="Metalloprotease TldD/E C-terminal" evidence="6">
    <location>
        <begin position="218"/>
        <end position="452"/>
    </location>
</feature>
<evidence type="ECO:0000313" key="9">
    <source>
        <dbReference type="Proteomes" id="UP000736328"/>
    </source>
</evidence>
<dbReference type="InterPro" id="IPR035068">
    <property type="entry name" value="TldD/PmbA_N"/>
</dbReference>
<sequence>MEGLIKKALGKGQADYLEIRLEEKTITGVTYAGKELDSVGANAVKGGNVRALYKGGWGFVSFNSLDELDAKVAQACRAARLVGKGKSKLAKVPKVTAVIKVNLKDDPRKIPLDQKVKLAKKYNGIITDSKGIISSSVRYEDVFKKQTFANTEGTFITEERMYCGAAFAAVAKDGANVQRAHDTVGGTGGYHTVLKLESKAEATVKDARDLLKAEKVSSGKYTVVMDPKMCGVFAHEAFGHLSEADFISENSKLKKMMTLGIKFGVGALSILDDATIRGQRGHYCYDEEGVAAQKNYLIKNGILVGRLHSRQTAGRMNEKASGSARAISYQFKPIVRMGCTYIEPRDCSFQKMIGEIKNGLYVVSALGGMTELEMFTFSAMKAYLIKNGKLGPMVRDVILTGNVFETLKNIDAIGDDLELHGGLGGCGKDGQMPLPVSDGGPHIRVKDVVVGGK</sequence>
<dbReference type="InterPro" id="IPR025502">
    <property type="entry name" value="TldD"/>
</dbReference>
<feature type="domain" description="Metalloprotease TldD/E N-terminal" evidence="5">
    <location>
        <begin position="18"/>
        <end position="79"/>
    </location>
</feature>
<evidence type="ECO:0000256" key="3">
    <source>
        <dbReference type="ARBA" id="ARBA00022801"/>
    </source>
</evidence>